<comment type="subcellular location">
    <subcellularLocation>
        <location evidence="1">Cell membrane</location>
        <topology evidence="1">Multi-pass membrane protein</topology>
    </subcellularLocation>
</comment>
<name>A0ABR1JZU5_9AGAR</name>
<comment type="similarity">
    <text evidence="2">Belongs to the ferric reductase (FRE) family.</text>
</comment>
<dbReference type="InterPro" id="IPR017938">
    <property type="entry name" value="Riboflavin_synthase-like_b-brl"/>
</dbReference>
<evidence type="ECO:0000256" key="4">
    <source>
        <dbReference type="ARBA" id="ARBA00022448"/>
    </source>
</evidence>
<keyword evidence="5" id="KW-0472">Membrane</keyword>
<evidence type="ECO:0000313" key="10">
    <source>
        <dbReference type="EMBL" id="KAK7470308.1"/>
    </source>
</evidence>
<evidence type="ECO:0000256" key="8">
    <source>
        <dbReference type="ARBA" id="ARBA00048483"/>
    </source>
</evidence>
<dbReference type="InterPro" id="IPR039261">
    <property type="entry name" value="FNR_nucleotide-bd"/>
</dbReference>
<protein>
    <recommendedName>
        <fullName evidence="3">ferric-chelate reductase (NADPH)</fullName>
        <ecNumber evidence="3">1.16.1.9</ecNumber>
    </recommendedName>
</protein>
<dbReference type="EC" id="1.16.1.9" evidence="3"/>
<evidence type="ECO:0000256" key="2">
    <source>
        <dbReference type="ARBA" id="ARBA00006278"/>
    </source>
</evidence>
<evidence type="ECO:0000313" key="11">
    <source>
        <dbReference type="Proteomes" id="UP001498398"/>
    </source>
</evidence>
<evidence type="ECO:0000259" key="9">
    <source>
        <dbReference type="PROSITE" id="PS51384"/>
    </source>
</evidence>
<evidence type="ECO:0000256" key="5">
    <source>
        <dbReference type="ARBA" id="ARBA00022475"/>
    </source>
</evidence>
<evidence type="ECO:0000256" key="7">
    <source>
        <dbReference type="ARBA" id="ARBA00023002"/>
    </source>
</evidence>
<keyword evidence="7" id="KW-0560">Oxidoreductase</keyword>
<keyword evidence="5" id="KW-1003">Cell membrane</keyword>
<keyword evidence="6" id="KW-0249">Electron transport</keyword>
<dbReference type="InterPro" id="IPR017927">
    <property type="entry name" value="FAD-bd_FR_type"/>
</dbReference>
<dbReference type="PANTHER" id="PTHR32361">
    <property type="entry name" value="FERRIC/CUPRIC REDUCTASE TRANSMEMBRANE COMPONENT"/>
    <property type="match status" value="1"/>
</dbReference>
<comment type="catalytic activity">
    <reaction evidence="8">
        <text>2 a Fe(II)-siderophore + NADP(+) + H(+) = 2 a Fe(III)-siderophore + NADPH</text>
        <dbReference type="Rhea" id="RHEA:28795"/>
        <dbReference type="Rhea" id="RHEA-COMP:11342"/>
        <dbReference type="Rhea" id="RHEA-COMP:11344"/>
        <dbReference type="ChEBI" id="CHEBI:15378"/>
        <dbReference type="ChEBI" id="CHEBI:29033"/>
        <dbReference type="ChEBI" id="CHEBI:29034"/>
        <dbReference type="ChEBI" id="CHEBI:57783"/>
        <dbReference type="ChEBI" id="CHEBI:58349"/>
        <dbReference type="EC" id="1.16.1.9"/>
    </reaction>
</comment>
<dbReference type="SUPFAM" id="SSF63380">
    <property type="entry name" value="Riboflavin synthase domain-like"/>
    <property type="match status" value="1"/>
</dbReference>
<dbReference type="Proteomes" id="UP001498398">
    <property type="component" value="Unassembled WGS sequence"/>
</dbReference>
<dbReference type="PROSITE" id="PS51384">
    <property type="entry name" value="FAD_FR"/>
    <property type="match status" value="1"/>
</dbReference>
<dbReference type="Gene3D" id="3.40.50.80">
    <property type="entry name" value="Nucleotide-binding domain of ferredoxin-NADP reductase (FNR) module"/>
    <property type="match status" value="1"/>
</dbReference>
<comment type="caution">
    <text evidence="10">The sequence shown here is derived from an EMBL/GenBank/DDBJ whole genome shotgun (WGS) entry which is preliminary data.</text>
</comment>
<dbReference type="CDD" id="cd06186">
    <property type="entry name" value="NOX_Duox_like_FAD_NADP"/>
    <property type="match status" value="1"/>
</dbReference>
<keyword evidence="11" id="KW-1185">Reference proteome</keyword>
<reference evidence="10 11" key="1">
    <citation type="submission" date="2024-01" db="EMBL/GenBank/DDBJ databases">
        <title>A draft genome for the cacao thread blight pathogen Marasmiellus scandens.</title>
        <authorList>
            <person name="Baruah I.K."/>
            <person name="Leung J."/>
            <person name="Bukari Y."/>
            <person name="Amoako-Attah I."/>
            <person name="Meinhardt L.W."/>
            <person name="Bailey B.A."/>
            <person name="Cohen S.P."/>
        </authorList>
    </citation>
    <scope>NUCLEOTIDE SEQUENCE [LARGE SCALE GENOMIC DNA]</scope>
    <source>
        <strain evidence="10 11">GH-19</strain>
    </source>
</reference>
<evidence type="ECO:0000256" key="3">
    <source>
        <dbReference type="ARBA" id="ARBA00012668"/>
    </source>
</evidence>
<dbReference type="InterPro" id="IPR013112">
    <property type="entry name" value="FAD-bd_8"/>
</dbReference>
<dbReference type="InterPro" id="IPR051410">
    <property type="entry name" value="Ferric/Cupric_Reductase"/>
</dbReference>
<gene>
    <name evidence="10" type="ORF">VKT23_001739</name>
</gene>
<dbReference type="Pfam" id="PF08030">
    <property type="entry name" value="NAD_binding_6"/>
    <property type="match status" value="1"/>
</dbReference>
<dbReference type="SUPFAM" id="SSF52343">
    <property type="entry name" value="Ferredoxin reductase-like, C-terminal NADP-linked domain"/>
    <property type="match status" value="1"/>
</dbReference>
<keyword evidence="4" id="KW-0813">Transport</keyword>
<feature type="domain" description="FAD-binding FR-type" evidence="9">
    <location>
        <begin position="1"/>
        <end position="92"/>
    </location>
</feature>
<evidence type="ECO:0000256" key="6">
    <source>
        <dbReference type="ARBA" id="ARBA00022982"/>
    </source>
</evidence>
<dbReference type="Pfam" id="PF08022">
    <property type="entry name" value="FAD_binding_8"/>
    <property type="match status" value="1"/>
</dbReference>
<proteinExistence type="inferred from homology"/>
<dbReference type="InterPro" id="IPR013121">
    <property type="entry name" value="Fe_red_NAD-bd_6"/>
</dbReference>
<sequence>MLQVNITTPPHVKWAAGQHYIIRFLNVGIHAFSSHPFTVASIPSANGGKNDLELVFAVHGGITKRLKDAVEGKPSKALKVWVDGPYGGPPAPVNQYDHVYLVAGGSGVTFTLSLLRDLVRQMNNAKGIKCSHVEFILAVKSPDTISWMENELAGARDLGVNIRLHVTQGYDLNEEKTEDPEAESIDDKPKVTQTVALGRPDIPAIVHQACRSNIGSMAIAGWSYRLGMSF</sequence>
<evidence type="ECO:0000256" key="1">
    <source>
        <dbReference type="ARBA" id="ARBA00004651"/>
    </source>
</evidence>
<accession>A0ABR1JZU5</accession>
<dbReference type="EMBL" id="JBANRG010000002">
    <property type="protein sequence ID" value="KAK7470308.1"/>
    <property type="molecule type" value="Genomic_DNA"/>
</dbReference>
<organism evidence="10 11">
    <name type="scientific">Marasmiellus scandens</name>
    <dbReference type="NCBI Taxonomy" id="2682957"/>
    <lineage>
        <taxon>Eukaryota</taxon>
        <taxon>Fungi</taxon>
        <taxon>Dikarya</taxon>
        <taxon>Basidiomycota</taxon>
        <taxon>Agaricomycotina</taxon>
        <taxon>Agaricomycetes</taxon>
        <taxon>Agaricomycetidae</taxon>
        <taxon>Agaricales</taxon>
        <taxon>Marasmiineae</taxon>
        <taxon>Omphalotaceae</taxon>
        <taxon>Marasmiellus</taxon>
    </lineage>
</organism>